<evidence type="ECO:0000256" key="1">
    <source>
        <dbReference type="SAM" id="SignalP"/>
    </source>
</evidence>
<sequence>MKTDKNTICRIKSALLISPLLAVAAVFCGSCDGDNVIYAEPQLVVEGWIDAGGHPIVLLSKTIQPSMEYQDMSVLNDYAVRDARVVVNDGQRDYVLTGRQDDNYLPDFVYTSEELTGEAGKEYTLTVDSDGHHAVAVTTVPAPVGISFFKIEPKDGADSLYGINAFFEDDKAEGNYYKFFVKIEGKDKFYLSSFLGLINGSVLGDDTEVPVYKGVKIPWDEFESFYYPDEVVNIKFAHIDEVSYNYWNDFEELASFSRNPFFFVDSKIRSNIDGGQGYWAGYGAMEYRIDLAECIRSGNYIIQCE</sequence>
<gene>
    <name evidence="2" type="ORF">IAC87_07490</name>
</gene>
<keyword evidence="1" id="KW-0732">Signal</keyword>
<dbReference type="EMBL" id="JADILY010000157">
    <property type="protein sequence ID" value="MBO8482365.1"/>
    <property type="molecule type" value="Genomic_DNA"/>
</dbReference>
<accession>A0A9D9J2D8</accession>
<organism evidence="2 3">
    <name type="scientific">Candidatus Merdivivens faecigallinarum</name>
    <dbReference type="NCBI Taxonomy" id="2840871"/>
    <lineage>
        <taxon>Bacteria</taxon>
        <taxon>Pseudomonadati</taxon>
        <taxon>Bacteroidota</taxon>
        <taxon>Bacteroidia</taxon>
        <taxon>Bacteroidales</taxon>
        <taxon>Muribaculaceae</taxon>
        <taxon>Muribaculaceae incertae sedis</taxon>
        <taxon>Candidatus Merdivivens</taxon>
    </lineage>
</organism>
<dbReference type="AlphaFoldDB" id="A0A9D9J2D8"/>
<name>A0A9D9J2D8_9BACT</name>
<proteinExistence type="predicted"/>
<evidence type="ECO:0000313" key="2">
    <source>
        <dbReference type="EMBL" id="MBO8482365.1"/>
    </source>
</evidence>
<dbReference type="Proteomes" id="UP000823772">
    <property type="component" value="Unassembled WGS sequence"/>
</dbReference>
<dbReference type="InterPro" id="IPR025345">
    <property type="entry name" value="DUF4249"/>
</dbReference>
<protein>
    <submittedName>
        <fullName evidence="2">DUF4249 domain-containing protein</fullName>
    </submittedName>
</protein>
<reference evidence="2" key="1">
    <citation type="submission" date="2020-10" db="EMBL/GenBank/DDBJ databases">
        <authorList>
            <person name="Gilroy R."/>
        </authorList>
    </citation>
    <scope>NUCLEOTIDE SEQUENCE</scope>
    <source>
        <strain evidence="2">B3-2255</strain>
    </source>
</reference>
<feature type="signal peptide" evidence="1">
    <location>
        <begin position="1"/>
        <end position="24"/>
    </location>
</feature>
<reference evidence="2" key="2">
    <citation type="journal article" date="2021" name="PeerJ">
        <title>Extensive microbial diversity within the chicken gut microbiome revealed by metagenomics and culture.</title>
        <authorList>
            <person name="Gilroy R."/>
            <person name="Ravi A."/>
            <person name="Getino M."/>
            <person name="Pursley I."/>
            <person name="Horton D.L."/>
            <person name="Alikhan N.F."/>
            <person name="Baker D."/>
            <person name="Gharbi K."/>
            <person name="Hall N."/>
            <person name="Watson M."/>
            <person name="Adriaenssens E.M."/>
            <person name="Foster-Nyarko E."/>
            <person name="Jarju S."/>
            <person name="Secka A."/>
            <person name="Antonio M."/>
            <person name="Oren A."/>
            <person name="Chaudhuri R.R."/>
            <person name="La Ragione R."/>
            <person name="Hildebrand F."/>
            <person name="Pallen M.J."/>
        </authorList>
    </citation>
    <scope>NUCLEOTIDE SEQUENCE</scope>
    <source>
        <strain evidence="2">B3-2255</strain>
    </source>
</reference>
<dbReference type="Pfam" id="PF14054">
    <property type="entry name" value="DUF4249"/>
    <property type="match status" value="1"/>
</dbReference>
<feature type="chain" id="PRO_5039326388" evidence="1">
    <location>
        <begin position="25"/>
        <end position="305"/>
    </location>
</feature>
<evidence type="ECO:0000313" key="3">
    <source>
        <dbReference type="Proteomes" id="UP000823772"/>
    </source>
</evidence>
<comment type="caution">
    <text evidence="2">The sequence shown here is derived from an EMBL/GenBank/DDBJ whole genome shotgun (WGS) entry which is preliminary data.</text>
</comment>